<accession>A0A6J5SL24</accession>
<protein>
    <submittedName>
        <fullName evidence="1">Uncharacterized protein</fullName>
    </submittedName>
</protein>
<dbReference type="EMBL" id="LR797420">
    <property type="protein sequence ID" value="CAB4214952.1"/>
    <property type="molecule type" value="Genomic_DNA"/>
</dbReference>
<organism evidence="1">
    <name type="scientific">uncultured Caudovirales phage</name>
    <dbReference type="NCBI Taxonomy" id="2100421"/>
    <lineage>
        <taxon>Viruses</taxon>
        <taxon>Duplodnaviria</taxon>
        <taxon>Heunggongvirae</taxon>
        <taxon>Uroviricota</taxon>
        <taxon>Caudoviricetes</taxon>
        <taxon>Peduoviridae</taxon>
        <taxon>Maltschvirus</taxon>
        <taxon>Maltschvirus maltsch</taxon>
    </lineage>
</organism>
<gene>
    <name evidence="1" type="ORF">UFOVP1467_27</name>
    <name evidence="2" type="ORF">UFOVP1616_11</name>
</gene>
<dbReference type="EMBL" id="LR797480">
    <property type="protein sequence ID" value="CAB4219630.1"/>
    <property type="molecule type" value="Genomic_DNA"/>
</dbReference>
<proteinExistence type="predicted"/>
<reference evidence="1" key="1">
    <citation type="submission" date="2020-05" db="EMBL/GenBank/DDBJ databases">
        <authorList>
            <person name="Chiriac C."/>
            <person name="Salcher M."/>
            <person name="Ghai R."/>
            <person name="Kavagutti S V."/>
        </authorList>
    </citation>
    <scope>NUCLEOTIDE SEQUENCE</scope>
</reference>
<name>A0A6J5SL24_9CAUD</name>
<evidence type="ECO:0000313" key="2">
    <source>
        <dbReference type="EMBL" id="CAB4219630.1"/>
    </source>
</evidence>
<evidence type="ECO:0000313" key="1">
    <source>
        <dbReference type="EMBL" id="CAB4214952.1"/>
    </source>
</evidence>
<sequence length="103" mass="11435">MNLTRHATPLGLDSVMTGVVCLSHKPETRAGSEGAKKMAKKIKLILTENQADVLMLAMQWAIGTVEEDFKDDSPELYAEMKKMVKLETSLENTIQKHYAKAGE</sequence>